<keyword evidence="1" id="KW-1133">Transmembrane helix</keyword>
<keyword evidence="1" id="KW-0812">Transmembrane</keyword>
<keyword evidence="4" id="KW-1185">Reference proteome</keyword>
<gene>
    <name evidence="3" type="ORF">LZC95_28315</name>
</gene>
<evidence type="ECO:0000256" key="2">
    <source>
        <dbReference type="SAM" id="SignalP"/>
    </source>
</evidence>
<proteinExistence type="predicted"/>
<accession>A0ABZ2JYK5</accession>
<feature type="transmembrane region" description="Helical" evidence="1">
    <location>
        <begin position="89"/>
        <end position="109"/>
    </location>
</feature>
<dbReference type="EMBL" id="CP089982">
    <property type="protein sequence ID" value="WXA90355.1"/>
    <property type="molecule type" value="Genomic_DNA"/>
</dbReference>
<feature type="signal peptide" evidence="2">
    <location>
        <begin position="1"/>
        <end position="21"/>
    </location>
</feature>
<dbReference type="RefSeq" id="WP_394840968.1">
    <property type="nucleotide sequence ID" value="NZ_CP089982.1"/>
</dbReference>
<dbReference type="Proteomes" id="UP001379533">
    <property type="component" value="Chromosome"/>
</dbReference>
<keyword evidence="1" id="KW-0472">Membrane</keyword>
<keyword evidence="2" id="KW-0732">Signal</keyword>
<evidence type="ECO:0000256" key="1">
    <source>
        <dbReference type="SAM" id="Phobius"/>
    </source>
</evidence>
<name>A0ABZ2JYK5_9BACT</name>
<reference evidence="3 4" key="1">
    <citation type="submission" date="2021-12" db="EMBL/GenBank/DDBJ databases">
        <title>Discovery of the Pendulisporaceae a myxobacterial family with distinct sporulation behavior and unique specialized metabolism.</title>
        <authorList>
            <person name="Garcia R."/>
            <person name="Popoff A."/>
            <person name="Bader C.D."/>
            <person name="Loehr J."/>
            <person name="Walesch S."/>
            <person name="Walt C."/>
            <person name="Boldt J."/>
            <person name="Bunk B."/>
            <person name="Haeckl F.J.F.P.J."/>
            <person name="Gunesch A.P."/>
            <person name="Birkelbach J."/>
            <person name="Nuebel U."/>
            <person name="Pietschmann T."/>
            <person name="Bach T."/>
            <person name="Mueller R."/>
        </authorList>
    </citation>
    <scope>NUCLEOTIDE SEQUENCE [LARGE SCALE GENOMIC DNA]</scope>
    <source>
        <strain evidence="3 4">MSr12523</strain>
    </source>
</reference>
<evidence type="ECO:0000313" key="4">
    <source>
        <dbReference type="Proteomes" id="UP001379533"/>
    </source>
</evidence>
<feature type="chain" id="PRO_5046960665" evidence="2">
    <location>
        <begin position="22"/>
        <end position="355"/>
    </location>
</feature>
<organism evidence="3 4">
    <name type="scientific">Pendulispora brunnea</name>
    <dbReference type="NCBI Taxonomy" id="2905690"/>
    <lineage>
        <taxon>Bacteria</taxon>
        <taxon>Pseudomonadati</taxon>
        <taxon>Myxococcota</taxon>
        <taxon>Myxococcia</taxon>
        <taxon>Myxococcales</taxon>
        <taxon>Sorangiineae</taxon>
        <taxon>Pendulisporaceae</taxon>
        <taxon>Pendulispora</taxon>
    </lineage>
</organism>
<sequence>MRALGMTALAIALFAGWEARADEEEPKHRRRPLAAGAAVVPGLVVHGTGHYVLGETATGHRLLAMEGIGAAGLAGGLAGLAITGASRRFAGAFGLLTIAGAGLFLVSALTDLYGVLAPEGSRGEPLRTMPYIRTELGLRYVYDPNFEYRSFLVQGIDYRLRGFKIAPTAWFALNDDNARLMGHVGYRFVGPRPDRRASDGSYFDIDAGLLHHRYGTERFSMTGGEVMIKGRLDMALLGRTLRGSFTELGGGFGLQSYRYFEIADEGNTLLLGWFAWGFYIGSGNEVMVYYDHRHDDFAAGMKLGGLGAVGSGVPGHVGARGTYFFTDDWGVTADAQIGSAFVGGASLLFRHGATR</sequence>
<evidence type="ECO:0000313" key="3">
    <source>
        <dbReference type="EMBL" id="WXA90355.1"/>
    </source>
</evidence>
<protein>
    <submittedName>
        <fullName evidence="3">Uncharacterized protein</fullName>
    </submittedName>
</protein>
<feature type="transmembrane region" description="Helical" evidence="1">
    <location>
        <begin position="62"/>
        <end position="82"/>
    </location>
</feature>